<dbReference type="Pfam" id="PF05532">
    <property type="entry name" value="CsbD"/>
    <property type="match status" value="1"/>
</dbReference>
<keyword evidence="2" id="KW-1133">Transmembrane helix</keyword>
<comment type="similarity">
    <text evidence="1">Belongs to the UPF0337 (CsbD) family.</text>
</comment>
<dbReference type="Pfam" id="PF19029">
    <property type="entry name" value="DUF883_C"/>
    <property type="match status" value="1"/>
</dbReference>
<organism evidence="5 6">
    <name type="scientific">Proteus myxofaciens ATCC 19692</name>
    <dbReference type="NCBI Taxonomy" id="1354337"/>
    <lineage>
        <taxon>Bacteria</taxon>
        <taxon>Pseudomonadati</taxon>
        <taxon>Pseudomonadota</taxon>
        <taxon>Gammaproteobacteria</taxon>
        <taxon>Enterobacterales</taxon>
        <taxon>Morganellaceae</taxon>
        <taxon>Proteus</taxon>
    </lineage>
</organism>
<dbReference type="InterPro" id="IPR008462">
    <property type="entry name" value="CsbD"/>
</dbReference>
<dbReference type="AlphaFoldDB" id="A0A198F9Q7"/>
<reference evidence="5 6" key="1">
    <citation type="submission" date="2016-04" db="EMBL/GenBank/DDBJ databases">
        <title>ATOL: Assembling a taxonomically balanced genome-scale reconstruction of the evolutionary history of the Enterobacteriaceae.</title>
        <authorList>
            <person name="Plunkett G.III."/>
            <person name="Neeno-Eckwall E.C."/>
            <person name="Glasner J.D."/>
            <person name="Perna N.T."/>
        </authorList>
    </citation>
    <scope>NUCLEOTIDE SEQUENCE [LARGE SCALE GENOMIC DNA]</scope>
    <source>
        <strain evidence="5 6">ATCC 19692</strain>
    </source>
</reference>
<feature type="domain" description="DUF883" evidence="4">
    <location>
        <begin position="69"/>
        <end position="91"/>
    </location>
</feature>
<dbReference type="RefSeq" id="WP_066753012.1">
    <property type="nucleotide sequence ID" value="NZ_LXEN01000154.1"/>
</dbReference>
<accession>A0A198F9Q7</accession>
<evidence type="ECO:0000313" key="6">
    <source>
        <dbReference type="Proteomes" id="UP000094023"/>
    </source>
</evidence>
<keyword evidence="6" id="KW-1185">Reference proteome</keyword>
<protein>
    <recommendedName>
        <fullName evidence="7">CsbD-like domain-containing protein</fullName>
    </recommendedName>
</protein>
<evidence type="ECO:0000259" key="3">
    <source>
        <dbReference type="Pfam" id="PF05532"/>
    </source>
</evidence>
<evidence type="ECO:0000256" key="2">
    <source>
        <dbReference type="SAM" id="Phobius"/>
    </source>
</evidence>
<comment type="caution">
    <text evidence="5">The sequence shown here is derived from an EMBL/GenBank/DDBJ whole genome shotgun (WGS) entry which is preliminary data.</text>
</comment>
<dbReference type="InterPro" id="IPR043605">
    <property type="entry name" value="DUF883_C"/>
</dbReference>
<dbReference type="EMBL" id="LXEN01000154">
    <property type="protein sequence ID" value="OAT21613.1"/>
    <property type="molecule type" value="Genomic_DNA"/>
</dbReference>
<evidence type="ECO:0000259" key="4">
    <source>
        <dbReference type="Pfam" id="PF19029"/>
    </source>
</evidence>
<feature type="domain" description="CsbD-like" evidence="3">
    <location>
        <begin position="5"/>
        <end position="57"/>
    </location>
</feature>
<evidence type="ECO:0008006" key="7">
    <source>
        <dbReference type="Google" id="ProtNLM"/>
    </source>
</evidence>
<name>A0A198F9Q7_9GAMM</name>
<evidence type="ECO:0000256" key="1">
    <source>
        <dbReference type="ARBA" id="ARBA00009129"/>
    </source>
</evidence>
<dbReference type="Proteomes" id="UP000094023">
    <property type="component" value="Unassembled WGS sequence"/>
</dbReference>
<dbReference type="InterPro" id="IPR036629">
    <property type="entry name" value="YjbJ_sf"/>
</dbReference>
<dbReference type="OrthoDB" id="6462367at2"/>
<proteinExistence type="inferred from homology"/>
<dbReference type="SUPFAM" id="SSF69047">
    <property type="entry name" value="Hypothetical protein YjbJ"/>
    <property type="match status" value="1"/>
</dbReference>
<evidence type="ECO:0000313" key="5">
    <source>
        <dbReference type="EMBL" id="OAT21613.1"/>
    </source>
</evidence>
<gene>
    <name evidence="5" type="ORF">M983_3059</name>
</gene>
<dbReference type="STRING" id="1354337.M983_3059"/>
<dbReference type="Gene3D" id="1.10.1470.10">
    <property type="entry name" value="YjbJ"/>
    <property type="match status" value="1"/>
</dbReference>
<keyword evidence="2" id="KW-0812">Transmembrane</keyword>
<sequence>MGLFDKAESKTEQVTGKVQNKYGEVTGNAEHEVKGKAKEAYGQGKQAASDTLDAVQDCAHTAHKHIKKNPLTAATISAGVGFLIGYLIAKK</sequence>
<keyword evidence="2" id="KW-0472">Membrane</keyword>
<feature type="transmembrane region" description="Helical" evidence="2">
    <location>
        <begin position="71"/>
        <end position="89"/>
    </location>
</feature>